<evidence type="ECO:0000313" key="5">
    <source>
        <dbReference type="Proteomes" id="UP001060919"/>
    </source>
</evidence>
<accession>A0A915YC01</accession>
<name>A0A915YC01_9BACT</name>
<keyword evidence="3" id="KW-0732">Signal</keyword>
<dbReference type="EMBL" id="AP026867">
    <property type="protein sequence ID" value="BDS10290.1"/>
    <property type="molecule type" value="Genomic_DNA"/>
</dbReference>
<dbReference type="InterPro" id="IPR051201">
    <property type="entry name" value="Chloro_Bact_Ser_Proteases"/>
</dbReference>
<dbReference type="InterPro" id="IPR001940">
    <property type="entry name" value="Peptidase_S1C"/>
</dbReference>
<dbReference type="Proteomes" id="UP001060919">
    <property type="component" value="Chromosome"/>
</dbReference>
<dbReference type="PANTHER" id="PTHR43343">
    <property type="entry name" value="PEPTIDASE S12"/>
    <property type="match status" value="1"/>
</dbReference>
<dbReference type="RefSeq" id="WP_264791615.1">
    <property type="nucleotide sequence ID" value="NZ_AP026867.1"/>
</dbReference>
<sequence>MKNIFINLIFLVSSFTLAAQQMEYAKINFISYHNSSKKIYINDHLITAFGGNDILKLKIYSKGRFTVTMLTDYEKLEGVIEIKENKNYYFLVGYEKFENVPYRFSEIPEEAYAFFLKRFEKKKKITYNILEMEEDISKPIGKLDESLTQREKQGTGFLINSEGYVVTNFHVIDGAKNITAKGVKGDYNTPFQLEVVAVDRQLDLALLKINTKLITFEAPPYSIGNSKSINQASDVFTLGYPMKSTMGNEIKVTTGIINSTSGYKGSISEFQISASVQPGNSGGPLLDQYGNIVGVVSAKIKSKEVDNVGYAIKSDYLTFFLEQIGNIEFKKENKKLKEIDLSSQVKKTSNFVYIIEAK</sequence>
<dbReference type="AlphaFoldDB" id="A0A915YC01"/>
<dbReference type="InterPro" id="IPR009003">
    <property type="entry name" value="Peptidase_S1_PA"/>
</dbReference>
<dbReference type="GO" id="GO:0004252">
    <property type="term" value="F:serine-type endopeptidase activity"/>
    <property type="evidence" value="ECO:0007669"/>
    <property type="project" value="InterPro"/>
</dbReference>
<gene>
    <name evidence="4" type="ORF">AsAng_0009980</name>
</gene>
<dbReference type="PANTHER" id="PTHR43343:SF3">
    <property type="entry name" value="PROTEASE DO-LIKE 8, CHLOROPLASTIC"/>
    <property type="match status" value="1"/>
</dbReference>
<dbReference type="Pfam" id="PF13365">
    <property type="entry name" value="Trypsin_2"/>
    <property type="match status" value="1"/>
</dbReference>
<dbReference type="GO" id="GO:0006508">
    <property type="term" value="P:proteolysis"/>
    <property type="evidence" value="ECO:0007669"/>
    <property type="project" value="UniProtKB-KW"/>
</dbReference>
<organism evidence="4 5">
    <name type="scientific">Aureispira anguillae</name>
    <dbReference type="NCBI Taxonomy" id="2864201"/>
    <lineage>
        <taxon>Bacteria</taxon>
        <taxon>Pseudomonadati</taxon>
        <taxon>Bacteroidota</taxon>
        <taxon>Saprospiria</taxon>
        <taxon>Saprospirales</taxon>
        <taxon>Saprospiraceae</taxon>
        <taxon>Aureispira</taxon>
    </lineage>
</organism>
<evidence type="ECO:0000256" key="2">
    <source>
        <dbReference type="ARBA" id="ARBA00022801"/>
    </source>
</evidence>
<keyword evidence="5" id="KW-1185">Reference proteome</keyword>
<protein>
    <submittedName>
        <fullName evidence="4">Serine protease</fullName>
    </submittedName>
</protein>
<evidence type="ECO:0000256" key="1">
    <source>
        <dbReference type="ARBA" id="ARBA00022670"/>
    </source>
</evidence>
<keyword evidence="2" id="KW-0378">Hydrolase</keyword>
<evidence type="ECO:0000313" key="4">
    <source>
        <dbReference type="EMBL" id="BDS10290.1"/>
    </source>
</evidence>
<dbReference type="PRINTS" id="PR00834">
    <property type="entry name" value="PROTEASES2C"/>
</dbReference>
<feature type="signal peptide" evidence="3">
    <location>
        <begin position="1"/>
        <end position="18"/>
    </location>
</feature>
<dbReference type="KEGG" id="aup:AsAng_0009980"/>
<dbReference type="SUPFAM" id="SSF50494">
    <property type="entry name" value="Trypsin-like serine proteases"/>
    <property type="match status" value="1"/>
</dbReference>
<evidence type="ECO:0000256" key="3">
    <source>
        <dbReference type="SAM" id="SignalP"/>
    </source>
</evidence>
<keyword evidence="1 4" id="KW-0645">Protease</keyword>
<reference evidence="4" key="1">
    <citation type="submission" date="2022-09" db="EMBL/GenBank/DDBJ databases">
        <title>Aureispira anguillicida sp. nov., isolated from Leptocephalus of Japanese eel Anguilla japonica.</title>
        <authorList>
            <person name="Yuasa K."/>
            <person name="Mekata T."/>
            <person name="Ikunari K."/>
        </authorList>
    </citation>
    <scope>NUCLEOTIDE SEQUENCE</scope>
    <source>
        <strain evidence="4">EL160426</strain>
    </source>
</reference>
<proteinExistence type="predicted"/>
<dbReference type="Gene3D" id="2.40.10.120">
    <property type="match status" value="1"/>
</dbReference>
<feature type="chain" id="PRO_5037954755" evidence="3">
    <location>
        <begin position="19"/>
        <end position="358"/>
    </location>
</feature>